<gene>
    <name evidence="1" type="ORF">B7463_g11264</name>
</gene>
<dbReference type="OrthoDB" id="443318at2759"/>
<reference evidence="1 2" key="1">
    <citation type="submission" date="2018-05" db="EMBL/GenBank/DDBJ databases">
        <title>Draft genome sequence of Scytalidium lignicola DSM 105466, a ubiquitous saprotrophic fungus.</title>
        <authorList>
            <person name="Buettner E."/>
            <person name="Gebauer A.M."/>
            <person name="Hofrichter M."/>
            <person name="Liers C."/>
            <person name="Kellner H."/>
        </authorList>
    </citation>
    <scope>NUCLEOTIDE SEQUENCE [LARGE SCALE GENOMIC DNA]</scope>
    <source>
        <strain evidence="1 2">DSM 105466</strain>
    </source>
</reference>
<name>A0A3E2GWE2_SCYLI</name>
<evidence type="ECO:0000313" key="1">
    <source>
        <dbReference type="EMBL" id="RFU25073.1"/>
    </source>
</evidence>
<dbReference type="AlphaFoldDB" id="A0A3E2GWE2"/>
<organism evidence="1 2">
    <name type="scientific">Scytalidium lignicola</name>
    <name type="common">Hyphomycete</name>
    <dbReference type="NCBI Taxonomy" id="5539"/>
    <lineage>
        <taxon>Eukaryota</taxon>
        <taxon>Fungi</taxon>
        <taxon>Dikarya</taxon>
        <taxon>Ascomycota</taxon>
        <taxon>Pezizomycotina</taxon>
        <taxon>Leotiomycetes</taxon>
        <taxon>Leotiomycetes incertae sedis</taxon>
        <taxon>Scytalidium</taxon>
    </lineage>
</organism>
<dbReference type="Proteomes" id="UP000258309">
    <property type="component" value="Unassembled WGS sequence"/>
</dbReference>
<feature type="non-terminal residue" evidence="1">
    <location>
        <position position="103"/>
    </location>
</feature>
<dbReference type="STRING" id="5539.A0A3E2GWE2"/>
<proteinExistence type="predicted"/>
<dbReference type="EMBL" id="NCSJ02000367">
    <property type="protein sequence ID" value="RFU25073.1"/>
    <property type="molecule type" value="Genomic_DNA"/>
</dbReference>
<accession>A0A3E2GWE2</accession>
<feature type="non-terminal residue" evidence="1">
    <location>
        <position position="1"/>
    </location>
</feature>
<keyword evidence="2" id="KW-1185">Reference proteome</keyword>
<comment type="caution">
    <text evidence="1">The sequence shown here is derived from an EMBL/GenBank/DDBJ whole genome shotgun (WGS) entry which is preliminary data.</text>
</comment>
<evidence type="ECO:0000313" key="2">
    <source>
        <dbReference type="Proteomes" id="UP000258309"/>
    </source>
</evidence>
<dbReference type="Gene3D" id="3.40.50.12670">
    <property type="match status" value="1"/>
</dbReference>
<sequence length="103" mass="11677">MPWKGQVPFTSLDLQPWKSTVGREEKVAGEYKEVNIKIVNSDDKTTRFALVTIDGSGHMVSVVYSCFVWRRAAAYEYLLQVPQDQPEVALDMLTRRLAGKPFA</sequence>
<protein>
    <submittedName>
        <fullName evidence="1">Uncharacterized protein</fullName>
    </submittedName>
</protein>